<keyword evidence="3" id="KW-1185">Reference proteome</keyword>
<dbReference type="Proteomes" id="UP000037035">
    <property type="component" value="Unassembled WGS sequence"/>
</dbReference>
<dbReference type="AlphaFoldDB" id="A0A0L6V0T1"/>
<dbReference type="OrthoDB" id="3364670at2759"/>
<dbReference type="STRING" id="27349.A0A0L6V0T1"/>
<organism evidence="2 3">
    <name type="scientific">Puccinia sorghi</name>
    <dbReference type="NCBI Taxonomy" id="27349"/>
    <lineage>
        <taxon>Eukaryota</taxon>
        <taxon>Fungi</taxon>
        <taxon>Dikarya</taxon>
        <taxon>Basidiomycota</taxon>
        <taxon>Pucciniomycotina</taxon>
        <taxon>Pucciniomycetes</taxon>
        <taxon>Pucciniales</taxon>
        <taxon>Pucciniaceae</taxon>
        <taxon>Puccinia</taxon>
    </lineage>
</organism>
<gene>
    <name evidence="2" type="ORF">VP01_2969g3</name>
</gene>
<reference evidence="2 3" key="1">
    <citation type="submission" date="2015-08" db="EMBL/GenBank/DDBJ databases">
        <title>Next Generation Sequencing and Analysis of the Genome of Puccinia sorghi L Schw, the Causal Agent of Maize Common Rust.</title>
        <authorList>
            <person name="Rochi L."/>
            <person name="Burguener G."/>
            <person name="Darino M."/>
            <person name="Turjanski A."/>
            <person name="Kreff E."/>
            <person name="Dieguez M.J."/>
            <person name="Sacco F."/>
        </authorList>
    </citation>
    <scope>NUCLEOTIDE SEQUENCE [LARGE SCALE GENOMIC DNA]</scope>
    <source>
        <strain evidence="2 3">RO10H11247</strain>
    </source>
</reference>
<protein>
    <submittedName>
        <fullName evidence="2">Uncharacterized protein</fullName>
    </submittedName>
</protein>
<evidence type="ECO:0000313" key="2">
    <source>
        <dbReference type="EMBL" id="KNZ54351.1"/>
    </source>
</evidence>
<proteinExistence type="predicted"/>
<evidence type="ECO:0000256" key="1">
    <source>
        <dbReference type="SAM" id="MobiDB-lite"/>
    </source>
</evidence>
<dbReference type="EMBL" id="LAVV01007911">
    <property type="protein sequence ID" value="KNZ54351.1"/>
    <property type="molecule type" value="Genomic_DNA"/>
</dbReference>
<evidence type="ECO:0000313" key="3">
    <source>
        <dbReference type="Proteomes" id="UP000037035"/>
    </source>
</evidence>
<feature type="region of interest" description="Disordered" evidence="1">
    <location>
        <begin position="26"/>
        <end position="45"/>
    </location>
</feature>
<accession>A0A0L6V0T1</accession>
<comment type="caution">
    <text evidence="2">The sequence shown here is derived from an EMBL/GenBank/DDBJ whole genome shotgun (WGS) entry which is preliminary data.</text>
</comment>
<sequence>MTRGDRQEQLAAYQDIEATLEQIRNQRGQMEDAPTDNDGIDSPFKELVDMSTTPQAQTNVARDLPAELTIPSSSCHCGCGAEKLQLYLPAVELFAKRPPLYCGRCIGTTLSAHILAAISRNDRIEEVKKLLGSVFGSFTNGARW</sequence>
<dbReference type="VEuPathDB" id="FungiDB:VP01_2969g3"/>
<name>A0A0L6V0T1_9BASI</name>